<dbReference type="UniPathway" id="UPA00143"/>
<dbReference type="Gene3D" id="3.30.2410.10">
    <property type="entry name" value="Hect, E3 ligase catalytic domain"/>
    <property type="match status" value="1"/>
</dbReference>
<dbReference type="Gene3D" id="3.30.2160.10">
    <property type="entry name" value="Hect, E3 ligase catalytic domain"/>
    <property type="match status" value="1"/>
</dbReference>
<dbReference type="InterPro" id="IPR036020">
    <property type="entry name" value="WW_dom_sf"/>
</dbReference>
<feature type="domain" description="WW" evidence="9">
    <location>
        <begin position="375"/>
        <end position="408"/>
    </location>
</feature>
<dbReference type="FunFam" id="2.20.70.10:FF:000005">
    <property type="entry name" value="E3 ubiquitin-protein ligase"/>
    <property type="match status" value="1"/>
</dbReference>
<dbReference type="PANTHER" id="PTHR11254:SF429">
    <property type="entry name" value="E3 UBIQUITIN-PROTEIN LIGASE SU(DX)"/>
    <property type="match status" value="1"/>
</dbReference>
<feature type="domain" description="WW" evidence="9">
    <location>
        <begin position="282"/>
        <end position="315"/>
    </location>
</feature>
<protein>
    <recommendedName>
        <fullName evidence="3">HECT-type E3 ubiquitin transferase</fullName>
        <ecNumber evidence="3">2.3.2.26</ecNumber>
    </recommendedName>
</protein>
<feature type="region of interest" description="Disordered" evidence="8">
    <location>
        <begin position="196"/>
        <end position="258"/>
    </location>
</feature>
<dbReference type="GO" id="GO:0061630">
    <property type="term" value="F:ubiquitin protein ligase activity"/>
    <property type="evidence" value="ECO:0007669"/>
    <property type="project" value="UniProtKB-EC"/>
</dbReference>
<evidence type="ECO:0000259" key="10">
    <source>
        <dbReference type="PROSITE" id="PS50237"/>
    </source>
</evidence>
<evidence type="ECO:0000256" key="5">
    <source>
        <dbReference type="ARBA" id="ARBA00022737"/>
    </source>
</evidence>
<keyword evidence="12" id="KW-1185">Reference proteome</keyword>
<gene>
    <name evidence="11" type="ORF">CLF_109986</name>
</gene>
<comment type="pathway">
    <text evidence="2">Protein modification; protein ubiquitination.</text>
</comment>
<evidence type="ECO:0000256" key="7">
    <source>
        <dbReference type="PROSITE-ProRule" id="PRU00104"/>
    </source>
</evidence>
<evidence type="ECO:0000256" key="8">
    <source>
        <dbReference type="SAM" id="MobiDB-lite"/>
    </source>
</evidence>
<evidence type="ECO:0000256" key="4">
    <source>
        <dbReference type="ARBA" id="ARBA00022679"/>
    </source>
</evidence>
<dbReference type="GO" id="GO:0043161">
    <property type="term" value="P:proteasome-mediated ubiquitin-dependent protein catabolic process"/>
    <property type="evidence" value="ECO:0007669"/>
    <property type="project" value="TreeGrafter"/>
</dbReference>
<keyword evidence="6 7" id="KW-0833">Ubl conjugation pathway</keyword>
<feature type="domain" description="HECT" evidence="10">
    <location>
        <begin position="497"/>
        <end position="831"/>
    </location>
</feature>
<dbReference type="SUPFAM" id="SSF56204">
    <property type="entry name" value="Hect, E3 ligase catalytic domain"/>
    <property type="match status" value="1"/>
</dbReference>
<reference evidence="11" key="1">
    <citation type="journal article" date="2011" name="Genome Biol.">
        <title>The draft genome of the carcinogenic human liver fluke Clonorchis sinensis.</title>
        <authorList>
            <person name="Wang X."/>
            <person name="Chen W."/>
            <person name="Huang Y."/>
            <person name="Sun J."/>
            <person name="Men J."/>
            <person name="Liu H."/>
            <person name="Luo F."/>
            <person name="Guo L."/>
            <person name="Lv X."/>
            <person name="Deng C."/>
            <person name="Zhou C."/>
            <person name="Fan Y."/>
            <person name="Li X."/>
            <person name="Huang L."/>
            <person name="Hu Y."/>
            <person name="Liang C."/>
            <person name="Hu X."/>
            <person name="Xu J."/>
            <person name="Yu X."/>
        </authorList>
    </citation>
    <scope>NUCLEOTIDE SEQUENCE [LARGE SCALE GENOMIC DNA]</scope>
    <source>
        <strain evidence="11">Henan</strain>
    </source>
</reference>
<dbReference type="EMBL" id="DF144159">
    <property type="protein sequence ID" value="GAA56108.1"/>
    <property type="molecule type" value="Genomic_DNA"/>
</dbReference>
<dbReference type="CDD" id="cd00201">
    <property type="entry name" value="WW"/>
    <property type="match status" value="4"/>
</dbReference>
<dbReference type="InterPro" id="IPR000569">
    <property type="entry name" value="HECT_dom"/>
</dbReference>
<dbReference type="SMART" id="SM00119">
    <property type="entry name" value="HECTc"/>
    <property type="match status" value="1"/>
</dbReference>
<feature type="domain" description="WW" evidence="9">
    <location>
        <begin position="411"/>
        <end position="444"/>
    </location>
</feature>
<keyword evidence="5" id="KW-0677">Repeat</keyword>
<feature type="domain" description="WW" evidence="9">
    <location>
        <begin position="250"/>
        <end position="283"/>
    </location>
</feature>
<organism evidence="11 12">
    <name type="scientific">Clonorchis sinensis</name>
    <name type="common">Chinese liver fluke</name>
    <dbReference type="NCBI Taxonomy" id="79923"/>
    <lineage>
        <taxon>Eukaryota</taxon>
        <taxon>Metazoa</taxon>
        <taxon>Spiralia</taxon>
        <taxon>Lophotrochozoa</taxon>
        <taxon>Platyhelminthes</taxon>
        <taxon>Trematoda</taxon>
        <taxon>Digenea</taxon>
        <taxon>Opisthorchiida</taxon>
        <taxon>Opisthorchiata</taxon>
        <taxon>Opisthorchiidae</taxon>
        <taxon>Clonorchis</taxon>
    </lineage>
</organism>
<dbReference type="CDD" id="cd00078">
    <property type="entry name" value="HECTc"/>
    <property type="match status" value="1"/>
</dbReference>
<reference key="2">
    <citation type="submission" date="2011-10" db="EMBL/GenBank/DDBJ databases">
        <title>The genome and transcriptome sequence of Clonorchis sinensis provide insights into the carcinogenic liver fluke.</title>
        <authorList>
            <person name="Wang X."/>
            <person name="Huang Y."/>
            <person name="Chen W."/>
            <person name="Liu H."/>
            <person name="Guo L."/>
            <person name="Chen Y."/>
            <person name="Luo F."/>
            <person name="Zhou W."/>
            <person name="Sun J."/>
            <person name="Mao Q."/>
            <person name="Liang P."/>
            <person name="Zhou C."/>
            <person name="Tian Y."/>
            <person name="Men J."/>
            <person name="Lv X."/>
            <person name="Huang L."/>
            <person name="Zhou J."/>
            <person name="Hu Y."/>
            <person name="Li R."/>
            <person name="Zhang F."/>
            <person name="Lei H."/>
            <person name="Li X."/>
            <person name="Hu X."/>
            <person name="Liang C."/>
            <person name="Xu J."/>
            <person name="Wu Z."/>
            <person name="Yu X."/>
        </authorList>
    </citation>
    <scope>NUCLEOTIDE SEQUENCE</scope>
    <source>
        <strain>Henan</strain>
    </source>
</reference>
<feature type="active site" description="Glycyl thioester intermediate" evidence="7">
    <location>
        <position position="799"/>
    </location>
</feature>
<dbReference type="FunFam" id="3.90.1750.10:FF:000079">
    <property type="entry name" value="E3 ubiquitin-protein ligase"/>
    <property type="match status" value="1"/>
</dbReference>
<dbReference type="InterPro" id="IPR050409">
    <property type="entry name" value="E3_ubiq-protein_ligase"/>
</dbReference>
<sequence>MTSVLLRVNVVADWMRVRCLAHMSPNHSESETVKLDVKINKAVVNRAYGLVAETVLSTNRPKFSIAYVVLDSNTPLPTSTAVQAPEQLGGTTRSHRGWSPEFHQHSTVRANVNQLLEFRLIARRHSTDEGLVIGYCRLIIRQAAEANGLRLDNKIFDLRISRLPTDSVAFQAGIADLGKLYVQLAANPRELNDALNAGSLNQQTNRRTRSDSIHSSTATVPPPRPPTTYPAAPEPNGGPSTPNGEDANDTPLPPHWERRVAPNGRAYYLDHLTKTTTWVRPSPLPPGWERRLDAHGRVYYVDHNTRTTTWQHPSPTLLSNIREWRQFSDSRSGVMQQDMDQRYANANWNAGSIGFNASSATATSAAATSGLDLLGPLPEGWERRVDPQGRSYFVNHTSRTTQWEDPRLQGPPLPRGWEVRVTPEGCPFFLNHIQKITTFVDPRRGDANSVKKEWSFEHKVSCFRYLCHSNAVQGTTKINVSRARLLEDSFDQFMQLNTHELRRRLYITFEGEEGLDYGGLSREFFFKLSVELLNPMYCLFEYASGTNYSLQINPASSVNPEHLQYFRFVGRFIALALYHGRFIDNGFTLPFYKRMLHKKITLEDIQTVDQMYYSSLRYILETNVDEVDMDLYFSDDYEVLGEVKTHELKPNGSTIKVTEENKSEYIDLIVNWRFSRGVEEQTEAFLQGVSDVFPLQWLQYFDERELELLLCGMQQLDVNDWEANTIYKKYTERCKEIQWFWQFVRELPQEKRVRLLQFVTGTCRIPVGGFKDLMGSNGPQRFCIEKVGDERSLPRSHTCFNRLDLPPYKSYEQLKAKLTLAIDESEGFGQE</sequence>
<dbReference type="GO" id="GO:0016567">
    <property type="term" value="P:protein ubiquitination"/>
    <property type="evidence" value="ECO:0007669"/>
    <property type="project" value="UniProtKB-UniPathway"/>
</dbReference>
<dbReference type="Pfam" id="PF00397">
    <property type="entry name" value="WW"/>
    <property type="match status" value="4"/>
</dbReference>
<dbReference type="EC" id="2.3.2.26" evidence="3"/>
<accession>G7YT28</accession>
<name>G7YT28_CLOSI</name>
<evidence type="ECO:0000313" key="12">
    <source>
        <dbReference type="Proteomes" id="UP000008909"/>
    </source>
</evidence>
<evidence type="ECO:0000259" key="9">
    <source>
        <dbReference type="PROSITE" id="PS50020"/>
    </source>
</evidence>
<dbReference type="InterPro" id="IPR001202">
    <property type="entry name" value="WW_dom"/>
</dbReference>
<keyword evidence="4" id="KW-0808">Transferase</keyword>
<dbReference type="InterPro" id="IPR035983">
    <property type="entry name" value="Hect_E3_ubiquitin_ligase"/>
</dbReference>
<evidence type="ECO:0000256" key="6">
    <source>
        <dbReference type="ARBA" id="ARBA00022786"/>
    </source>
</evidence>
<dbReference type="PANTHER" id="PTHR11254">
    <property type="entry name" value="HECT DOMAIN UBIQUITIN-PROTEIN LIGASE"/>
    <property type="match status" value="1"/>
</dbReference>
<dbReference type="PROSITE" id="PS50020">
    <property type="entry name" value="WW_DOMAIN_2"/>
    <property type="match status" value="4"/>
</dbReference>
<dbReference type="FunFam" id="3.30.2410.10:FF:000002">
    <property type="entry name" value="E3 ubiquitin-protein ligase HECW2"/>
    <property type="match status" value="1"/>
</dbReference>
<dbReference type="PROSITE" id="PS01159">
    <property type="entry name" value="WW_DOMAIN_1"/>
    <property type="match status" value="4"/>
</dbReference>
<dbReference type="Gene3D" id="2.20.70.10">
    <property type="match status" value="3"/>
</dbReference>
<evidence type="ECO:0000256" key="3">
    <source>
        <dbReference type="ARBA" id="ARBA00012485"/>
    </source>
</evidence>
<dbReference type="Pfam" id="PF00632">
    <property type="entry name" value="HECT"/>
    <property type="match status" value="1"/>
</dbReference>
<evidence type="ECO:0000313" key="11">
    <source>
        <dbReference type="EMBL" id="GAA56108.1"/>
    </source>
</evidence>
<dbReference type="FunFam" id="3.30.2160.10:FF:000003">
    <property type="entry name" value="E3 ubiquitin-protein ligase"/>
    <property type="match status" value="1"/>
</dbReference>
<evidence type="ECO:0000256" key="2">
    <source>
        <dbReference type="ARBA" id="ARBA00004906"/>
    </source>
</evidence>
<dbReference type="Proteomes" id="UP000008909">
    <property type="component" value="Unassembled WGS sequence"/>
</dbReference>
<proteinExistence type="predicted"/>
<dbReference type="AlphaFoldDB" id="G7YT28"/>
<dbReference type="SUPFAM" id="SSF51045">
    <property type="entry name" value="WW domain"/>
    <property type="match status" value="4"/>
</dbReference>
<dbReference type="PROSITE" id="PS50237">
    <property type="entry name" value="HECT"/>
    <property type="match status" value="1"/>
</dbReference>
<evidence type="ECO:0000256" key="1">
    <source>
        <dbReference type="ARBA" id="ARBA00000885"/>
    </source>
</evidence>
<dbReference type="Gene3D" id="3.90.1750.10">
    <property type="entry name" value="Hect, E3 ligase catalytic domains"/>
    <property type="match status" value="1"/>
</dbReference>
<comment type="catalytic activity">
    <reaction evidence="1">
        <text>S-ubiquitinyl-[E2 ubiquitin-conjugating enzyme]-L-cysteine + [acceptor protein]-L-lysine = [E2 ubiquitin-conjugating enzyme]-L-cysteine + N(6)-ubiquitinyl-[acceptor protein]-L-lysine.</text>
        <dbReference type="EC" id="2.3.2.26"/>
    </reaction>
</comment>
<dbReference type="GO" id="GO:0005737">
    <property type="term" value="C:cytoplasm"/>
    <property type="evidence" value="ECO:0007669"/>
    <property type="project" value="UniProtKB-ARBA"/>
</dbReference>
<dbReference type="SMART" id="SM00456">
    <property type="entry name" value="WW"/>
    <property type="match status" value="4"/>
</dbReference>